<feature type="binding site" evidence="16">
    <location>
        <begin position="13"/>
        <end position="20"/>
    </location>
    <ligand>
        <name>ATP</name>
        <dbReference type="ChEBI" id="CHEBI:30616"/>
    </ligand>
</feature>
<evidence type="ECO:0000256" key="5">
    <source>
        <dbReference type="ARBA" id="ARBA00012137"/>
    </source>
</evidence>
<reference evidence="19 20" key="1">
    <citation type="submission" date="2018-06" db="EMBL/GenBank/DDBJ databases">
        <authorList>
            <consortium name="Pathogen Informatics"/>
            <person name="Doyle S."/>
        </authorList>
    </citation>
    <scope>NUCLEOTIDE SEQUENCE [LARGE SCALE GENOMIC DNA]</scope>
    <source>
        <strain evidence="20">NCTC 11297</strain>
    </source>
</reference>
<name>A0A379AQ85_AVIAV</name>
<keyword evidence="8 16" id="KW-0808">Transferase</keyword>
<dbReference type="NCBIfam" id="TIGR00235">
    <property type="entry name" value="udk"/>
    <property type="match status" value="1"/>
</dbReference>
<comment type="catalytic activity">
    <reaction evidence="15 16 17">
        <text>uridine + ATP = UMP + ADP + H(+)</text>
        <dbReference type="Rhea" id="RHEA:16825"/>
        <dbReference type="ChEBI" id="CHEBI:15378"/>
        <dbReference type="ChEBI" id="CHEBI:16704"/>
        <dbReference type="ChEBI" id="CHEBI:30616"/>
        <dbReference type="ChEBI" id="CHEBI:57865"/>
        <dbReference type="ChEBI" id="CHEBI:456216"/>
        <dbReference type="EC" id="2.7.1.48"/>
    </reaction>
</comment>
<dbReference type="GO" id="GO:0044206">
    <property type="term" value="P:UMP salvage"/>
    <property type="evidence" value="ECO:0007669"/>
    <property type="project" value="UniProtKB-UniRule"/>
</dbReference>
<dbReference type="Gene3D" id="3.40.50.300">
    <property type="entry name" value="P-loop containing nucleotide triphosphate hydrolases"/>
    <property type="match status" value="1"/>
</dbReference>
<evidence type="ECO:0000256" key="6">
    <source>
        <dbReference type="ARBA" id="ARBA00021478"/>
    </source>
</evidence>
<evidence type="ECO:0000256" key="13">
    <source>
        <dbReference type="ARBA" id="ARBA00031452"/>
    </source>
</evidence>
<keyword evidence="7 16" id="KW-0963">Cytoplasm</keyword>
<dbReference type="HAMAP" id="MF_00551">
    <property type="entry name" value="Uridine_kinase"/>
    <property type="match status" value="1"/>
</dbReference>
<dbReference type="InterPro" id="IPR006083">
    <property type="entry name" value="PRK/URK"/>
</dbReference>
<dbReference type="SUPFAM" id="SSF52540">
    <property type="entry name" value="P-loop containing nucleoside triphosphate hydrolases"/>
    <property type="match status" value="1"/>
</dbReference>
<keyword evidence="11 16" id="KW-0067">ATP-binding</keyword>
<evidence type="ECO:0000256" key="16">
    <source>
        <dbReference type="HAMAP-Rule" id="MF_00551"/>
    </source>
</evidence>
<keyword evidence="9 16" id="KW-0547">Nucleotide-binding</keyword>
<evidence type="ECO:0000256" key="3">
    <source>
        <dbReference type="ARBA" id="ARBA00004784"/>
    </source>
</evidence>
<dbReference type="NCBIfam" id="NF004018">
    <property type="entry name" value="PRK05480.1"/>
    <property type="match status" value="1"/>
</dbReference>
<dbReference type="Proteomes" id="UP000255098">
    <property type="component" value="Unassembled WGS sequence"/>
</dbReference>
<protein>
    <recommendedName>
        <fullName evidence="6 16">Uridine kinase</fullName>
        <ecNumber evidence="5 16">2.7.1.48</ecNumber>
    </recommendedName>
    <alternativeName>
        <fullName evidence="12 16">Cytidine monophosphokinase</fullName>
    </alternativeName>
    <alternativeName>
        <fullName evidence="13 16">Uridine monophosphokinase</fullName>
    </alternativeName>
</protein>
<evidence type="ECO:0000256" key="15">
    <source>
        <dbReference type="ARBA" id="ARBA00048909"/>
    </source>
</evidence>
<sequence>MSDQDCIIIAIAGASASGKSLIASTIHKELRDELSCEDIGIISEDSYYKDQTHLAFEERIKTNYDHPNSMDRNLLLQHLRALKAGQAVDIPVYSYVEHTRTGETTHFKPKKVIILEGILLLTDERIRQEASISVFVDTPLDICFIRRLKRDMEERGRSLQSVVDQYRATVRPMFLQFIEPSKQYADIVVPRGGKNRIAINMLKAQIRHLLKSK</sequence>
<proteinExistence type="inferred from homology"/>
<dbReference type="RefSeq" id="WP_115249055.1">
    <property type="nucleotide sequence ID" value="NZ_UGSP01000001.1"/>
</dbReference>
<organism evidence="19 20">
    <name type="scientific">Avibacterium avium</name>
    <name type="common">Pasteurella avium</name>
    <dbReference type="NCBI Taxonomy" id="751"/>
    <lineage>
        <taxon>Bacteria</taxon>
        <taxon>Pseudomonadati</taxon>
        <taxon>Pseudomonadota</taxon>
        <taxon>Gammaproteobacteria</taxon>
        <taxon>Pasteurellales</taxon>
        <taxon>Pasteurellaceae</taxon>
        <taxon>Avibacterium</taxon>
    </lineage>
</organism>
<evidence type="ECO:0000256" key="17">
    <source>
        <dbReference type="RuleBase" id="RU003825"/>
    </source>
</evidence>
<dbReference type="CDD" id="cd02023">
    <property type="entry name" value="UMPK"/>
    <property type="match status" value="1"/>
</dbReference>
<dbReference type="PRINTS" id="PR00988">
    <property type="entry name" value="URIDINKINASE"/>
</dbReference>
<evidence type="ECO:0000256" key="9">
    <source>
        <dbReference type="ARBA" id="ARBA00022741"/>
    </source>
</evidence>
<keyword evidence="20" id="KW-1185">Reference proteome</keyword>
<dbReference type="PANTHER" id="PTHR10285">
    <property type="entry name" value="URIDINE KINASE"/>
    <property type="match status" value="1"/>
</dbReference>
<gene>
    <name evidence="16 19" type="primary">udk</name>
    <name evidence="19" type="ORF">NCTC11297_00754</name>
</gene>
<keyword evidence="10 16" id="KW-0418">Kinase</keyword>
<evidence type="ECO:0000259" key="18">
    <source>
        <dbReference type="Pfam" id="PF00485"/>
    </source>
</evidence>
<comment type="subcellular location">
    <subcellularLocation>
        <location evidence="1 16 17">Cytoplasm</location>
    </subcellularLocation>
</comment>
<dbReference type="EC" id="2.7.1.48" evidence="5 16"/>
<evidence type="ECO:0000256" key="7">
    <source>
        <dbReference type="ARBA" id="ARBA00022490"/>
    </source>
</evidence>
<dbReference type="UniPathway" id="UPA00579">
    <property type="reaction ID" value="UER00640"/>
</dbReference>
<accession>A0A379AQ85</accession>
<comment type="pathway">
    <text evidence="3 16 17">Pyrimidine metabolism; CTP biosynthesis via salvage pathway; CTP from cytidine: step 1/3.</text>
</comment>
<feature type="domain" description="Phosphoribulokinase/uridine kinase" evidence="18">
    <location>
        <begin position="8"/>
        <end position="197"/>
    </location>
</feature>
<evidence type="ECO:0000313" key="19">
    <source>
        <dbReference type="EMBL" id="SUB23740.1"/>
    </source>
</evidence>
<evidence type="ECO:0000256" key="12">
    <source>
        <dbReference type="ARBA" id="ARBA00030641"/>
    </source>
</evidence>
<dbReference type="InterPro" id="IPR026008">
    <property type="entry name" value="Uridine_kinase"/>
</dbReference>
<dbReference type="Pfam" id="PF00485">
    <property type="entry name" value="PRK"/>
    <property type="match status" value="1"/>
</dbReference>
<comment type="catalytic activity">
    <reaction evidence="14 17">
        <text>cytidine + ATP = CMP + ADP + H(+)</text>
        <dbReference type="Rhea" id="RHEA:24674"/>
        <dbReference type="ChEBI" id="CHEBI:15378"/>
        <dbReference type="ChEBI" id="CHEBI:17562"/>
        <dbReference type="ChEBI" id="CHEBI:30616"/>
        <dbReference type="ChEBI" id="CHEBI:60377"/>
        <dbReference type="ChEBI" id="CHEBI:456216"/>
        <dbReference type="EC" id="2.7.1.48"/>
    </reaction>
</comment>
<dbReference type="InterPro" id="IPR000764">
    <property type="entry name" value="Uridine_kinase-like"/>
</dbReference>
<dbReference type="UniPathway" id="UPA00574">
    <property type="reaction ID" value="UER00637"/>
</dbReference>
<evidence type="ECO:0000256" key="14">
    <source>
        <dbReference type="ARBA" id="ARBA00047436"/>
    </source>
</evidence>
<dbReference type="GO" id="GO:0005737">
    <property type="term" value="C:cytoplasm"/>
    <property type="evidence" value="ECO:0007669"/>
    <property type="project" value="UniProtKB-SubCell"/>
</dbReference>
<dbReference type="GeneID" id="300132972"/>
<evidence type="ECO:0000256" key="11">
    <source>
        <dbReference type="ARBA" id="ARBA00022840"/>
    </source>
</evidence>
<evidence type="ECO:0000313" key="20">
    <source>
        <dbReference type="Proteomes" id="UP000255098"/>
    </source>
</evidence>
<dbReference type="GO" id="GO:0043771">
    <property type="term" value="F:cytidine kinase activity"/>
    <property type="evidence" value="ECO:0007669"/>
    <property type="project" value="RHEA"/>
</dbReference>
<evidence type="ECO:0000256" key="4">
    <source>
        <dbReference type="ARBA" id="ARBA00005408"/>
    </source>
</evidence>
<evidence type="ECO:0000256" key="8">
    <source>
        <dbReference type="ARBA" id="ARBA00022679"/>
    </source>
</evidence>
<dbReference type="AlphaFoldDB" id="A0A379AQ85"/>
<evidence type="ECO:0000256" key="1">
    <source>
        <dbReference type="ARBA" id="ARBA00004496"/>
    </source>
</evidence>
<dbReference type="InterPro" id="IPR027417">
    <property type="entry name" value="P-loop_NTPase"/>
</dbReference>
<dbReference type="GO" id="GO:0005524">
    <property type="term" value="F:ATP binding"/>
    <property type="evidence" value="ECO:0007669"/>
    <property type="project" value="UniProtKB-UniRule"/>
</dbReference>
<dbReference type="EMBL" id="UGSP01000001">
    <property type="protein sequence ID" value="SUB23740.1"/>
    <property type="molecule type" value="Genomic_DNA"/>
</dbReference>
<dbReference type="GO" id="GO:0044211">
    <property type="term" value="P:CTP salvage"/>
    <property type="evidence" value="ECO:0007669"/>
    <property type="project" value="UniProtKB-UniRule"/>
</dbReference>
<evidence type="ECO:0000256" key="2">
    <source>
        <dbReference type="ARBA" id="ARBA00004690"/>
    </source>
</evidence>
<comment type="similarity">
    <text evidence="4 16 17">Belongs to the uridine kinase family.</text>
</comment>
<comment type="pathway">
    <text evidence="2 16 17">Pyrimidine metabolism; UMP biosynthesis via salvage pathway; UMP from uridine: step 1/1.</text>
</comment>
<dbReference type="GO" id="GO:0004849">
    <property type="term" value="F:uridine kinase activity"/>
    <property type="evidence" value="ECO:0007669"/>
    <property type="project" value="UniProtKB-UniRule"/>
</dbReference>
<evidence type="ECO:0000256" key="10">
    <source>
        <dbReference type="ARBA" id="ARBA00022777"/>
    </source>
</evidence>